<evidence type="ECO:0000313" key="3">
    <source>
        <dbReference type="Proteomes" id="UP001461498"/>
    </source>
</evidence>
<organism evidence="2 3">
    <name type="scientific">Rhynocoris fuscipes</name>
    <dbReference type="NCBI Taxonomy" id="488301"/>
    <lineage>
        <taxon>Eukaryota</taxon>
        <taxon>Metazoa</taxon>
        <taxon>Ecdysozoa</taxon>
        <taxon>Arthropoda</taxon>
        <taxon>Hexapoda</taxon>
        <taxon>Insecta</taxon>
        <taxon>Pterygota</taxon>
        <taxon>Neoptera</taxon>
        <taxon>Paraneoptera</taxon>
        <taxon>Hemiptera</taxon>
        <taxon>Heteroptera</taxon>
        <taxon>Panheteroptera</taxon>
        <taxon>Cimicomorpha</taxon>
        <taxon>Reduviidae</taxon>
        <taxon>Harpactorinae</taxon>
        <taxon>Harpactorini</taxon>
        <taxon>Rhynocoris</taxon>
    </lineage>
</organism>
<comment type="caution">
    <text evidence="2">The sequence shown here is derived from an EMBL/GenBank/DDBJ whole genome shotgun (WGS) entry which is preliminary data.</text>
</comment>
<keyword evidence="3" id="KW-1185">Reference proteome</keyword>
<gene>
    <name evidence="2" type="ORF">O3M35_001001</name>
</gene>
<dbReference type="AlphaFoldDB" id="A0AAW1DRA7"/>
<dbReference type="InterPro" id="IPR006797">
    <property type="entry name" value="PRELI/MSF1_dom"/>
</dbReference>
<proteinExistence type="predicted"/>
<reference evidence="2 3" key="1">
    <citation type="submission" date="2022-12" db="EMBL/GenBank/DDBJ databases">
        <title>Chromosome-level genome assembly of true bugs.</title>
        <authorList>
            <person name="Ma L."/>
            <person name="Li H."/>
        </authorList>
    </citation>
    <scope>NUCLEOTIDE SEQUENCE [LARGE SCALE GENOMIC DNA]</scope>
    <source>
        <strain evidence="2">Lab_2022b</strain>
    </source>
</reference>
<feature type="domain" description="PRELI/MSF1" evidence="1">
    <location>
        <begin position="2"/>
        <end position="167"/>
    </location>
</feature>
<sequence>MVVSFNINHIFKYPVNIVAKTYINNINNNNSNNVKDVQLTKDDSSGMDCISFISRWENCFPRFLQRLEMFQKNYIDFHQEIWSQWDEKRHWIRSRNVTWQDDSEIARLVYISQHENNQNWTFWEETHVINFDSFGTIGYGLEMYMKRKLKTKSIQEIKSLEATMKSC</sequence>
<name>A0AAW1DRA7_9HEMI</name>
<accession>A0AAW1DRA7</accession>
<evidence type="ECO:0000259" key="1">
    <source>
        <dbReference type="PROSITE" id="PS50904"/>
    </source>
</evidence>
<dbReference type="PROSITE" id="PS50904">
    <property type="entry name" value="PRELI_MSF1"/>
    <property type="match status" value="1"/>
</dbReference>
<evidence type="ECO:0000313" key="2">
    <source>
        <dbReference type="EMBL" id="KAK9512615.1"/>
    </source>
</evidence>
<dbReference type="EMBL" id="JAPXFL010000001">
    <property type="protein sequence ID" value="KAK9512615.1"/>
    <property type="molecule type" value="Genomic_DNA"/>
</dbReference>
<protein>
    <recommendedName>
        <fullName evidence="1">PRELI/MSF1 domain-containing protein</fullName>
    </recommendedName>
</protein>
<dbReference type="Proteomes" id="UP001461498">
    <property type="component" value="Unassembled WGS sequence"/>
</dbReference>